<evidence type="ECO:0000259" key="7">
    <source>
        <dbReference type="Pfam" id="PF02518"/>
    </source>
</evidence>
<evidence type="ECO:0000256" key="6">
    <source>
        <dbReference type="SAM" id="Phobius"/>
    </source>
</evidence>
<dbReference type="GO" id="GO:0000155">
    <property type="term" value="F:phosphorelay sensor kinase activity"/>
    <property type="evidence" value="ECO:0007669"/>
    <property type="project" value="InterPro"/>
</dbReference>
<reference evidence="8 9" key="1">
    <citation type="submission" date="2016-11" db="EMBL/GenBank/DDBJ databases">
        <authorList>
            <person name="Jaros S."/>
            <person name="Januszkiewicz K."/>
            <person name="Wedrychowicz H."/>
        </authorList>
    </citation>
    <scope>NUCLEOTIDE SEQUENCE [LARGE SCALE GENOMIC DNA]</scope>
    <source>
        <strain evidence="8 9">DSM 19557</strain>
    </source>
</reference>
<dbReference type="Proteomes" id="UP000189810">
    <property type="component" value="Chromosome I"/>
</dbReference>
<evidence type="ECO:0000256" key="5">
    <source>
        <dbReference type="ARBA" id="ARBA00022777"/>
    </source>
</evidence>
<dbReference type="InterPro" id="IPR003594">
    <property type="entry name" value="HATPase_dom"/>
</dbReference>
<dbReference type="OrthoDB" id="1489484at2"/>
<protein>
    <recommendedName>
        <fullName evidence="2">histidine kinase</fullName>
        <ecNumber evidence="2">2.7.13.3</ecNumber>
    </recommendedName>
</protein>
<dbReference type="InterPro" id="IPR003661">
    <property type="entry name" value="HisK_dim/P_dom"/>
</dbReference>
<feature type="domain" description="Histidine kinase/HSP90-like ATPase" evidence="7">
    <location>
        <begin position="307"/>
        <end position="399"/>
    </location>
</feature>
<keyword evidence="5 8" id="KW-0418">Kinase</keyword>
<dbReference type="EC" id="2.7.13.3" evidence="2"/>
<gene>
    <name evidence="8" type="ORF">SAMN05444391_0706</name>
</gene>
<dbReference type="InterPro" id="IPR050428">
    <property type="entry name" value="TCS_sensor_his_kinase"/>
</dbReference>
<dbReference type="CDD" id="cd00082">
    <property type="entry name" value="HisKA"/>
    <property type="match status" value="1"/>
</dbReference>
<dbReference type="Gene3D" id="3.30.565.10">
    <property type="entry name" value="Histidine kinase-like ATPase, C-terminal domain"/>
    <property type="match status" value="1"/>
</dbReference>
<evidence type="ECO:0000256" key="4">
    <source>
        <dbReference type="ARBA" id="ARBA00022679"/>
    </source>
</evidence>
<sequence>MIRSLTTRFRLLGFTFFILITLLHLVLYYMVSYALFSSIDKHLLEDTQTFESSYLSGSQPERSSIEVYTVRTPQGYVLDSSEDILLPPPSSVKELPQISTVKVNDNYYRMISYRMNNNFIAQYAINISSEISFLHTFKKLLFLSWFFFVCLLILLYLFILTPIQRSIVHLGEAITREELNRVYTYKEFEPLVSKFREYTEKLKELSLRQKNLLLALVHSVKTPLSVAILMIEDAILSGRKDLDPLKEELWRLENNINLFLRMAKLEESKAIVSLERLDILSLIMDSLRLYDRSRLKLKGKSCYVFSDRQILLEILNILLDNAFRHGVNNCKVRVLIKDKPSYAEVLISNLSEKPIQPDKMFKPFEGKYTGIGLYVAKNLAQVVGADITIRQKQISRGIYLIVVKLTVPKQASHP</sequence>
<evidence type="ECO:0000256" key="3">
    <source>
        <dbReference type="ARBA" id="ARBA00022553"/>
    </source>
</evidence>
<keyword evidence="9" id="KW-1185">Reference proteome</keyword>
<dbReference type="PANTHER" id="PTHR45436">
    <property type="entry name" value="SENSOR HISTIDINE KINASE YKOH"/>
    <property type="match status" value="1"/>
</dbReference>
<keyword evidence="3" id="KW-0597">Phosphoprotein</keyword>
<evidence type="ECO:0000256" key="2">
    <source>
        <dbReference type="ARBA" id="ARBA00012438"/>
    </source>
</evidence>
<dbReference type="EMBL" id="LT670846">
    <property type="protein sequence ID" value="SHK33625.1"/>
    <property type="molecule type" value="Genomic_DNA"/>
</dbReference>
<dbReference type="Pfam" id="PF02518">
    <property type="entry name" value="HATPase_c"/>
    <property type="match status" value="1"/>
</dbReference>
<keyword evidence="4" id="KW-0808">Transferase</keyword>
<dbReference type="InterPro" id="IPR036890">
    <property type="entry name" value="HATPase_C_sf"/>
</dbReference>
<evidence type="ECO:0000256" key="1">
    <source>
        <dbReference type="ARBA" id="ARBA00000085"/>
    </source>
</evidence>
<evidence type="ECO:0000313" key="9">
    <source>
        <dbReference type="Proteomes" id="UP000189810"/>
    </source>
</evidence>
<proteinExistence type="predicted"/>
<dbReference type="Gene3D" id="1.10.287.130">
    <property type="match status" value="1"/>
</dbReference>
<feature type="transmembrane region" description="Helical" evidence="6">
    <location>
        <begin position="140"/>
        <end position="160"/>
    </location>
</feature>
<dbReference type="AlphaFoldDB" id="A0A1M6RME2"/>
<keyword evidence="6" id="KW-0472">Membrane</keyword>
<dbReference type="SUPFAM" id="SSF47384">
    <property type="entry name" value="Homodimeric domain of signal transducing histidine kinase"/>
    <property type="match status" value="1"/>
</dbReference>
<dbReference type="GO" id="GO:0005886">
    <property type="term" value="C:plasma membrane"/>
    <property type="evidence" value="ECO:0007669"/>
    <property type="project" value="TreeGrafter"/>
</dbReference>
<dbReference type="PANTHER" id="PTHR45436:SF5">
    <property type="entry name" value="SENSOR HISTIDINE KINASE TRCS"/>
    <property type="match status" value="1"/>
</dbReference>
<keyword evidence="6" id="KW-1133">Transmembrane helix</keyword>
<dbReference type="STRING" id="381751.SAMN05444391_0706"/>
<name>A0A1M6RME2_9AQUI</name>
<feature type="transmembrane region" description="Helical" evidence="6">
    <location>
        <begin position="12"/>
        <end position="36"/>
    </location>
</feature>
<dbReference type="InterPro" id="IPR036097">
    <property type="entry name" value="HisK_dim/P_sf"/>
</dbReference>
<evidence type="ECO:0000313" key="8">
    <source>
        <dbReference type="EMBL" id="SHK33625.1"/>
    </source>
</evidence>
<organism evidence="8 9">
    <name type="scientific">Thermocrinis minervae</name>
    <dbReference type="NCBI Taxonomy" id="381751"/>
    <lineage>
        <taxon>Bacteria</taxon>
        <taxon>Pseudomonadati</taxon>
        <taxon>Aquificota</taxon>
        <taxon>Aquificia</taxon>
        <taxon>Aquificales</taxon>
        <taxon>Aquificaceae</taxon>
        <taxon>Thermocrinis</taxon>
    </lineage>
</organism>
<accession>A0A1M6RME2</accession>
<dbReference type="SUPFAM" id="SSF55874">
    <property type="entry name" value="ATPase domain of HSP90 chaperone/DNA topoisomerase II/histidine kinase"/>
    <property type="match status" value="1"/>
</dbReference>
<keyword evidence="6" id="KW-0812">Transmembrane</keyword>
<dbReference type="RefSeq" id="WP_079653853.1">
    <property type="nucleotide sequence ID" value="NZ_LT670846.1"/>
</dbReference>
<comment type="catalytic activity">
    <reaction evidence="1">
        <text>ATP + protein L-histidine = ADP + protein N-phospho-L-histidine.</text>
        <dbReference type="EC" id="2.7.13.3"/>
    </reaction>
</comment>